<gene>
    <name evidence="2" type="ORF">V1478_010867</name>
</gene>
<sequence>MYGISRGARRAGGFNSMRHRHRRQRFCDGANEKRFESIVAKASSIAEKSRVVVIRAGGETAAAAAAAATATATIARRWQGGSRVTANGGGGGGGGGGDTPATLYNLWNVTGNSRSVENLGK</sequence>
<organism evidence="2 3">
    <name type="scientific">Vespula squamosa</name>
    <name type="common">Southern yellow jacket</name>
    <name type="synonym">Wasp</name>
    <dbReference type="NCBI Taxonomy" id="30214"/>
    <lineage>
        <taxon>Eukaryota</taxon>
        <taxon>Metazoa</taxon>
        <taxon>Ecdysozoa</taxon>
        <taxon>Arthropoda</taxon>
        <taxon>Hexapoda</taxon>
        <taxon>Insecta</taxon>
        <taxon>Pterygota</taxon>
        <taxon>Neoptera</taxon>
        <taxon>Endopterygota</taxon>
        <taxon>Hymenoptera</taxon>
        <taxon>Apocrita</taxon>
        <taxon>Aculeata</taxon>
        <taxon>Vespoidea</taxon>
        <taxon>Vespidae</taxon>
        <taxon>Vespinae</taxon>
        <taxon>Vespula</taxon>
    </lineage>
</organism>
<protein>
    <submittedName>
        <fullName evidence="2">Uncharacterized protein</fullName>
    </submittedName>
</protein>
<evidence type="ECO:0000313" key="3">
    <source>
        <dbReference type="Proteomes" id="UP001607302"/>
    </source>
</evidence>
<comment type="caution">
    <text evidence="2">The sequence shown here is derived from an EMBL/GenBank/DDBJ whole genome shotgun (WGS) entry which is preliminary data.</text>
</comment>
<keyword evidence="3" id="KW-1185">Reference proteome</keyword>
<dbReference type="EMBL" id="JAUDFV010000149">
    <property type="protein sequence ID" value="KAL2719405.1"/>
    <property type="molecule type" value="Genomic_DNA"/>
</dbReference>
<name>A0ABD2AIB5_VESSQ</name>
<proteinExistence type="predicted"/>
<feature type="region of interest" description="Disordered" evidence="1">
    <location>
        <begin position="1"/>
        <end position="20"/>
    </location>
</feature>
<evidence type="ECO:0000313" key="2">
    <source>
        <dbReference type="EMBL" id="KAL2719405.1"/>
    </source>
</evidence>
<dbReference type="Proteomes" id="UP001607302">
    <property type="component" value="Unassembled WGS sequence"/>
</dbReference>
<evidence type="ECO:0000256" key="1">
    <source>
        <dbReference type="SAM" id="MobiDB-lite"/>
    </source>
</evidence>
<reference evidence="2 3" key="1">
    <citation type="journal article" date="2024" name="Ann. Entomol. Soc. Am.">
        <title>Genomic analyses of the southern and eastern yellowjacket wasps (Hymenoptera: Vespidae) reveal evolutionary signatures of social life.</title>
        <authorList>
            <person name="Catto M.A."/>
            <person name="Caine P.B."/>
            <person name="Orr S.E."/>
            <person name="Hunt B.G."/>
            <person name="Goodisman M.A.D."/>
        </authorList>
    </citation>
    <scope>NUCLEOTIDE SEQUENCE [LARGE SCALE GENOMIC DNA]</scope>
    <source>
        <strain evidence="2">233</strain>
        <tissue evidence="2">Head and thorax</tissue>
    </source>
</reference>
<dbReference type="AlphaFoldDB" id="A0ABD2AIB5"/>
<accession>A0ABD2AIB5</accession>
<feature type="non-terminal residue" evidence="2">
    <location>
        <position position="121"/>
    </location>
</feature>